<dbReference type="PANTHER" id="PTHR48060:SF21">
    <property type="entry name" value="L DOMAIN-LIKE PROTEIN"/>
    <property type="match status" value="1"/>
</dbReference>
<evidence type="ECO:0000259" key="4">
    <source>
        <dbReference type="Pfam" id="PF08263"/>
    </source>
</evidence>
<organism evidence="5 6">
    <name type="scientific">Protea cynaroides</name>
    <dbReference type="NCBI Taxonomy" id="273540"/>
    <lineage>
        <taxon>Eukaryota</taxon>
        <taxon>Viridiplantae</taxon>
        <taxon>Streptophyta</taxon>
        <taxon>Embryophyta</taxon>
        <taxon>Tracheophyta</taxon>
        <taxon>Spermatophyta</taxon>
        <taxon>Magnoliopsida</taxon>
        <taxon>Proteales</taxon>
        <taxon>Proteaceae</taxon>
        <taxon>Protea</taxon>
    </lineage>
</organism>
<gene>
    <name evidence="5" type="ORF">NE237_011126</name>
</gene>
<dbReference type="PANTHER" id="PTHR48060">
    <property type="entry name" value="DNA DAMAGE-REPAIR/TOLERATION PROTEIN DRT100"/>
    <property type="match status" value="1"/>
</dbReference>
<evidence type="ECO:0000313" key="6">
    <source>
        <dbReference type="Proteomes" id="UP001141806"/>
    </source>
</evidence>
<dbReference type="EMBL" id="JAMYWD010000011">
    <property type="protein sequence ID" value="KAJ4954343.1"/>
    <property type="molecule type" value="Genomic_DNA"/>
</dbReference>
<feature type="domain" description="Leucine-rich repeat-containing N-terminal plant-type" evidence="4">
    <location>
        <begin position="14"/>
        <end position="51"/>
    </location>
</feature>
<dbReference type="InterPro" id="IPR013210">
    <property type="entry name" value="LRR_N_plant-typ"/>
</dbReference>
<dbReference type="InterPro" id="IPR032675">
    <property type="entry name" value="LRR_dom_sf"/>
</dbReference>
<keyword evidence="1" id="KW-0433">Leucine-rich repeat</keyword>
<keyword evidence="3" id="KW-0677">Repeat</keyword>
<keyword evidence="2" id="KW-0732">Signal</keyword>
<dbReference type="OrthoDB" id="687555at2759"/>
<dbReference type="InterPro" id="IPR053211">
    <property type="entry name" value="DNA_repair-toleration"/>
</dbReference>
<evidence type="ECO:0000313" key="5">
    <source>
        <dbReference type="EMBL" id="KAJ4954343.1"/>
    </source>
</evidence>
<evidence type="ECO:0000256" key="3">
    <source>
        <dbReference type="ARBA" id="ARBA00022737"/>
    </source>
</evidence>
<dbReference type="Pfam" id="PF08263">
    <property type="entry name" value="LRRNT_2"/>
    <property type="match status" value="1"/>
</dbReference>
<comment type="caution">
    <text evidence="5">The sequence shown here is derived from an EMBL/GenBank/DDBJ whole genome shotgun (WGS) entry which is preliminary data.</text>
</comment>
<dbReference type="Proteomes" id="UP001141806">
    <property type="component" value="Unassembled WGS sequence"/>
</dbReference>
<sequence length="118" mass="13100">MSFAHSLSPSNETADQLALLTFKTSITHDPFYILSSWNDSVPYCQWSGIICGGRRHPNKVTTLHLPSRGLVGSMAPEIETLASFDKFGWKTTACMVKSLAKDWSLHRVVGLSSYCSLY</sequence>
<protein>
    <recommendedName>
        <fullName evidence="4">Leucine-rich repeat-containing N-terminal plant-type domain-containing protein</fullName>
    </recommendedName>
</protein>
<name>A0A9Q0GV32_9MAGN</name>
<evidence type="ECO:0000256" key="1">
    <source>
        <dbReference type="ARBA" id="ARBA00022614"/>
    </source>
</evidence>
<evidence type="ECO:0000256" key="2">
    <source>
        <dbReference type="ARBA" id="ARBA00022729"/>
    </source>
</evidence>
<reference evidence="5" key="1">
    <citation type="journal article" date="2023" name="Plant J.">
        <title>The genome of the king protea, Protea cynaroides.</title>
        <authorList>
            <person name="Chang J."/>
            <person name="Duong T.A."/>
            <person name="Schoeman C."/>
            <person name="Ma X."/>
            <person name="Roodt D."/>
            <person name="Barker N."/>
            <person name="Li Z."/>
            <person name="Van de Peer Y."/>
            <person name="Mizrachi E."/>
        </authorList>
    </citation>
    <scope>NUCLEOTIDE SEQUENCE</scope>
    <source>
        <tissue evidence="5">Young leaves</tissue>
    </source>
</reference>
<proteinExistence type="predicted"/>
<keyword evidence="6" id="KW-1185">Reference proteome</keyword>
<dbReference type="AlphaFoldDB" id="A0A9Q0GV32"/>
<dbReference type="SUPFAM" id="SSF52058">
    <property type="entry name" value="L domain-like"/>
    <property type="match status" value="1"/>
</dbReference>
<dbReference type="Gene3D" id="3.80.10.10">
    <property type="entry name" value="Ribonuclease Inhibitor"/>
    <property type="match status" value="1"/>
</dbReference>
<accession>A0A9Q0GV32</accession>